<dbReference type="Gene3D" id="2.10.10.30">
    <property type="match status" value="1"/>
</dbReference>
<reference evidence="2" key="1">
    <citation type="submission" date="2020-05" db="EMBL/GenBank/DDBJ databases">
        <authorList>
            <person name="Chiriac C."/>
            <person name="Salcher M."/>
            <person name="Ghai R."/>
            <person name="Kavagutti S V."/>
        </authorList>
    </citation>
    <scope>NUCLEOTIDE SEQUENCE</scope>
</reference>
<accession>A0A6J7WF71</accession>
<proteinExistence type="predicted"/>
<evidence type="ECO:0000313" key="2">
    <source>
        <dbReference type="EMBL" id="CAB5209328.1"/>
    </source>
</evidence>
<dbReference type="EMBL" id="LR798231">
    <property type="protein sequence ID" value="CAB5209328.1"/>
    <property type="molecule type" value="Genomic_DNA"/>
</dbReference>
<name>A0A6J7WF71_9CAUD</name>
<sequence>MTQVNRSIRLQANQSSALNRATSEPGEIFYDTTNKTLRIYDGRTSSGSILATQTWVNANTINSTELTSALGPYATTASLSSYVTQSSLTTQLNSYATTASLSSYATTASLSTYATTVSVTTAINNIPAPTFPFSYTVERSGVGSVGQVLSYGNGSSTSKGLFMPYAGHLYEAIFSATNITGTFTMDLYVNGAIIPGYTLTATGTTENKYHHVKYATPFAFAQYDQIGWYISAVGSAANAYEVNYFVTYN</sequence>
<protein>
    <submittedName>
        <fullName evidence="2">Uncharacterized protein</fullName>
    </submittedName>
</protein>
<dbReference type="EMBL" id="LR796187">
    <property type="protein sequence ID" value="CAB4125777.1"/>
    <property type="molecule type" value="Genomic_DNA"/>
</dbReference>
<organism evidence="2">
    <name type="scientific">uncultured Caudovirales phage</name>
    <dbReference type="NCBI Taxonomy" id="2100421"/>
    <lineage>
        <taxon>Viruses</taxon>
        <taxon>Duplodnaviria</taxon>
        <taxon>Heunggongvirae</taxon>
        <taxon>Uroviricota</taxon>
        <taxon>Caudoviricetes</taxon>
        <taxon>Peduoviridae</taxon>
        <taxon>Maltschvirus</taxon>
        <taxon>Maltschvirus maltsch</taxon>
    </lineage>
</organism>
<evidence type="ECO:0000313" key="1">
    <source>
        <dbReference type="EMBL" id="CAB4125777.1"/>
    </source>
</evidence>
<gene>
    <name evidence="2" type="ORF">UFOVP181_425</name>
    <name evidence="1" type="ORF">UFOVP57_214</name>
</gene>